<evidence type="ECO:0000313" key="2">
    <source>
        <dbReference type="Proteomes" id="UP000219453"/>
    </source>
</evidence>
<gene>
    <name evidence="1" type="ORF">SAMN06269185_3283</name>
</gene>
<protein>
    <submittedName>
        <fullName evidence="1">Uncharacterized protein</fullName>
    </submittedName>
</protein>
<proteinExistence type="predicted"/>
<dbReference type="AlphaFoldDB" id="A0A285PAE1"/>
<sequence length="151" mass="16443">MPQQLHTTGEEFERKRIEDYNAQSRGLPASADVGLYNDSTDQLADADDVGAITTEPAGAAYSRVSVDFASMAPEETSDPNWQLTLPDVAFDVSDSDQTVDSYFLVVTFTSETAGDSGDNPHLYYTGALKREENLSDIAGEYVMRDGGLEED</sequence>
<accession>A0A285PAE1</accession>
<reference evidence="1 2" key="1">
    <citation type="submission" date="2017-09" db="EMBL/GenBank/DDBJ databases">
        <authorList>
            <person name="Ehlers B."/>
            <person name="Leendertz F.H."/>
        </authorList>
    </citation>
    <scope>NUCLEOTIDE SEQUENCE [LARGE SCALE GENOMIC DNA]</scope>
    <source>
        <strain evidence="1 2">DSM 27208</strain>
    </source>
</reference>
<dbReference type="Proteomes" id="UP000219453">
    <property type="component" value="Unassembled WGS sequence"/>
</dbReference>
<dbReference type="EMBL" id="OBEJ01000009">
    <property type="protein sequence ID" value="SNZ18183.1"/>
    <property type="molecule type" value="Genomic_DNA"/>
</dbReference>
<keyword evidence="2" id="KW-1185">Reference proteome</keyword>
<evidence type="ECO:0000313" key="1">
    <source>
        <dbReference type="EMBL" id="SNZ18183.1"/>
    </source>
</evidence>
<organism evidence="1 2">
    <name type="scientific">Natronoarchaeum philippinense</name>
    <dbReference type="NCBI Taxonomy" id="558529"/>
    <lineage>
        <taxon>Archaea</taxon>
        <taxon>Methanobacteriati</taxon>
        <taxon>Methanobacteriota</taxon>
        <taxon>Stenosarchaea group</taxon>
        <taxon>Halobacteria</taxon>
        <taxon>Halobacteriales</taxon>
        <taxon>Natronoarchaeaceae</taxon>
    </lineage>
</organism>
<dbReference type="RefSeq" id="WP_097010160.1">
    <property type="nucleotide sequence ID" value="NZ_OBEJ01000009.1"/>
</dbReference>
<name>A0A285PAE1_NATPI</name>